<keyword evidence="5 7" id="KW-1133">Transmembrane helix</keyword>
<name>A0A839A8S9_9LACT</name>
<dbReference type="PANTHER" id="PTHR30250">
    <property type="entry name" value="PST FAMILY PREDICTED COLANIC ACID TRANSPORTER"/>
    <property type="match status" value="1"/>
</dbReference>
<comment type="caution">
    <text evidence="8">The sequence shown here is derived from an EMBL/GenBank/DDBJ whole genome shotgun (WGS) entry which is preliminary data.</text>
</comment>
<dbReference type="AlphaFoldDB" id="A0A839A8S9"/>
<protein>
    <submittedName>
        <fullName evidence="8">Lipopolysaccharide biosynthesis protein</fullName>
    </submittedName>
</protein>
<reference evidence="8 9" key="1">
    <citation type="submission" date="2020-06" db="EMBL/GenBank/DDBJ databases">
        <title>Reclassification of Facklamia ignava, Facklamia soureckii and Facklami tabacinasalis as Falseniella iganva gen. nov., comb. nov., Hutsoniella ignava gen. nov., comb. nov., and Ruoffia tabacinasalis gen. nov., comb. nov and description of Ruoffia haltotolerans sp. nov., isolated from hypersaline Inland Sea of Qatar.</title>
        <authorList>
            <person name="Fotedar R."/>
            <person name="Sankaranarayanan K."/>
            <person name="Lawson P."/>
            <person name="Caldwell M."/>
            <person name="Zeyara A."/>
            <person name="Al Malki A."/>
            <person name="Ali M."/>
        </authorList>
    </citation>
    <scope>NUCLEOTIDE SEQUENCE [LARGE SCALE GENOMIC DNA]</scope>
    <source>
        <strain evidence="8 9">INB8</strain>
    </source>
</reference>
<evidence type="ECO:0000256" key="7">
    <source>
        <dbReference type="SAM" id="Phobius"/>
    </source>
</evidence>
<keyword evidence="9" id="KW-1185">Reference proteome</keyword>
<dbReference type="Pfam" id="PF13440">
    <property type="entry name" value="Polysacc_synt_3"/>
    <property type="match status" value="1"/>
</dbReference>
<evidence type="ECO:0000256" key="6">
    <source>
        <dbReference type="ARBA" id="ARBA00023136"/>
    </source>
</evidence>
<comment type="subcellular location">
    <subcellularLocation>
        <location evidence="1">Cell membrane</location>
        <topology evidence="1">Multi-pass membrane protein</topology>
    </subcellularLocation>
</comment>
<feature type="transmembrane region" description="Helical" evidence="7">
    <location>
        <begin position="38"/>
        <end position="60"/>
    </location>
</feature>
<comment type="similarity">
    <text evidence="2">Belongs to the polysaccharide synthase family.</text>
</comment>
<gene>
    <name evidence="8" type="ORF">HW423_09990</name>
</gene>
<feature type="transmembrane region" description="Helical" evidence="7">
    <location>
        <begin position="72"/>
        <end position="97"/>
    </location>
</feature>
<dbReference type="EMBL" id="JACAOA010000038">
    <property type="protein sequence ID" value="MBA5730113.1"/>
    <property type="molecule type" value="Genomic_DNA"/>
</dbReference>
<evidence type="ECO:0000256" key="4">
    <source>
        <dbReference type="ARBA" id="ARBA00022692"/>
    </source>
</evidence>
<feature type="transmembrane region" description="Helical" evidence="7">
    <location>
        <begin position="319"/>
        <end position="340"/>
    </location>
</feature>
<sequence length="473" mass="53737">MNRKILNSFVWKLLERGGAQAVQVFMQLILARLLGPEILGRMAIILVFTNIFLVFIEGGFNTALIQKKKVDALDYSTVLVFSVLVSIFFYLLLYVLAPIIGNFYNDNELSTIIRILGVVLFPLGYNSIQIAYISRNQNFKPLFLSSSMSLFISGGVAVVLALNGFGIWVLVIQQIISSYLNPILLNRIIKFKVNLKFSLNRLRSMFKFGIGILAGNLIYSLYLDLRKLLIGKVYSTEDLGFYQRGELIPKSVVTNFDKVLQSIIFPTLSSLQDEHSKMKHIIKKTMEVSAFIIYPIGIGLFIVSEPLIIVILTDEWLEAVPYLRVFAITYSLWPLLSLNLQSIKALGKSDLIVKMEFTKRVVGLLLIIITLPYGPYYIALGTLIERIIELFINAYPNRKLINFTLSEQFMVTLPSLTSAIVMLIIVYPINFLTISMYYKLILEISLGIIVYLLASTQINKNLLKYFIKVLKQK</sequence>
<dbReference type="GO" id="GO:0005886">
    <property type="term" value="C:plasma membrane"/>
    <property type="evidence" value="ECO:0007669"/>
    <property type="project" value="UniProtKB-SubCell"/>
</dbReference>
<evidence type="ECO:0000313" key="9">
    <source>
        <dbReference type="Proteomes" id="UP000571018"/>
    </source>
</evidence>
<evidence type="ECO:0000256" key="5">
    <source>
        <dbReference type="ARBA" id="ARBA00022989"/>
    </source>
</evidence>
<dbReference type="InterPro" id="IPR050833">
    <property type="entry name" value="Poly_Biosynth_Transport"/>
</dbReference>
<feature type="transmembrane region" description="Helical" evidence="7">
    <location>
        <begin position="205"/>
        <end position="223"/>
    </location>
</feature>
<feature type="transmembrane region" description="Helical" evidence="7">
    <location>
        <begin position="436"/>
        <end position="454"/>
    </location>
</feature>
<proteinExistence type="inferred from homology"/>
<feature type="transmembrane region" description="Helical" evidence="7">
    <location>
        <begin position="109"/>
        <end position="128"/>
    </location>
</feature>
<evidence type="ECO:0000313" key="8">
    <source>
        <dbReference type="EMBL" id="MBA5730113.1"/>
    </source>
</evidence>
<dbReference type="RefSeq" id="WP_218931768.1">
    <property type="nucleotide sequence ID" value="NZ_JACAOA010000038.1"/>
</dbReference>
<keyword evidence="6 7" id="KW-0472">Membrane</keyword>
<accession>A0A839A8S9</accession>
<organism evidence="8 9">
    <name type="scientific">Ruoffia halotolerans</name>
    <dbReference type="NCBI Taxonomy" id="2748684"/>
    <lineage>
        <taxon>Bacteria</taxon>
        <taxon>Bacillati</taxon>
        <taxon>Bacillota</taxon>
        <taxon>Bacilli</taxon>
        <taxon>Lactobacillales</taxon>
        <taxon>Aerococcaceae</taxon>
        <taxon>Ruoffia</taxon>
    </lineage>
</organism>
<feature type="transmembrane region" description="Helical" evidence="7">
    <location>
        <begin position="149"/>
        <end position="176"/>
    </location>
</feature>
<dbReference type="PANTHER" id="PTHR30250:SF10">
    <property type="entry name" value="LIPOPOLYSACCHARIDE BIOSYNTHESIS PROTEIN WZXC"/>
    <property type="match status" value="1"/>
</dbReference>
<feature type="transmembrane region" description="Helical" evidence="7">
    <location>
        <begin position="288"/>
        <end position="313"/>
    </location>
</feature>
<dbReference type="CDD" id="cd13127">
    <property type="entry name" value="MATE_tuaB_like"/>
    <property type="match status" value="1"/>
</dbReference>
<evidence type="ECO:0000256" key="3">
    <source>
        <dbReference type="ARBA" id="ARBA00022475"/>
    </source>
</evidence>
<feature type="transmembrane region" description="Helical" evidence="7">
    <location>
        <begin position="408"/>
        <end position="429"/>
    </location>
</feature>
<keyword evidence="3" id="KW-1003">Cell membrane</keyword>
<dbReference type="Proteomes" id="UP000571018">
    <property type="component" value="Unassembled WGS sequence"/>
</dbReference>
<evidence type="ECO:0000256" key="1">
    <source>
        <dbReference type="ARBA" id="ARBA00004651"/>
    </source>
</evidence>
<evidence type="ECO:0000256" key="2">
    <source>
        <dbReference type="ARBA" id="ARBA00007430"/>
    </source>
</evidence>
<feature type="transmembrane region" description="Helical" evidence="7">
    <location>
        <begin position="361"/>
        <end position="388"/>
    </location>
</feature>
<keyword evidence="4 7" id="KW-0812">Transmembrane</keyword>